<evidence type="ECO:0000256" key="1">
    <source>
        <dbReference type="SAM" id="MobiDB-lite"/>
    </source>
</evidence>
<dbReference type="EMBL" id="FOAP01000002">
    <property type="protein sequence ID" value="SEK80376.1"/>
    <property type="molecule type" value="Genomic_DNA"/>
</dbReference>
<feature type="compositionally biased region" description="Low complexity" evidence="1">
    <location>
        <begin position="188"/>
        <end position="205"/>
    </location>
</feature>
<gene>
    <name evidence="2" type="ORF">SAMN05444354_102388</name>
</gene>
<dbReference type="InterPro" id="IPR042245">
    <property type="entry name" value="Tgt2/MlaC_sf"/>
</dbReference>
<sequence>MIAALLTASLLAAAPAGPLEVVKSGNADVQKAASAPGATVEQLATVVEKFVDFEELSKRALGKNWDTLTAAQRKDFTETMKGLLRASYAQKAIGQAQADVKYGKEAIQGDEATVDTILTAKADQIPVDYKLYKVAGKGGTWRIYDVITDEVSLVETYRGQFRKLLADKGFDGLLSTLKAKRAQLEKSSASTAAPAAGGVGAKAQATSTTQPVPAAKVQKQ</sequence>
<evidence type="ECO:0000313" key="2">
    <source>
        <dbReference type="EMBL" id="SEK80376.1"/>
    </source>
</evidence>
<keyword evidence="3" id="KW-1185">Reference proteome</keyword>
<feature type="region of interest" description="Disordered" evidence="1">
    <location>
        <begin position="188"/>
        <end position="220"/>
    </location>
</feature>
<dbReference type="AlphaFoldDB" id="A0A1H7K1K0"/>
<protein>
    <submittedName>
        <fullName evidence="2">Phospholipid transport system substrate-binding protein</fullName>
    </submittedName>
</protein>
<name>A0A1H7K1K0_STIAU</name>
<accession>A0A1H7K1K0</accession>
<dbReference type="OrthoDB" id="9798905at2"/>
<dbReference type="Pfam" id="PF05494">
    <property type="entry name" value="MlaC"/>
    <property type="match status" value="1"/>
</dbReference>
<organism evidence="2 3">
    <name type="scientific">Stigmatella aurantiaca</name>
    <dbReference type="NCBI Taxonomy" id="41"/>
    <lineage>
        <taxon>Bacteria</taxon>
        <taxon>Pseudomonadati</taxon>
        <taxon>Myxococcota</taxon>
        <taxon>Myxococcia</taxon>
        <taxon>Myxococcales</taxon>
        <taxon>Cystobacterineae</taxon>
        <taxon>Archangiaceae</taxon>
        <taxon>Stigmatella</taxon>
    </lineage>
</organism>
<dbReference type="PANTHER" id="PTHR36573">
    <property type="entry name" value="INTERMEMBRANE PHOSPHOLIPID TRANSPORT SYSTEM BINDING PROTEIN MLAC"/>
    <property type="match status" value="1"/>
</dbReference>
<dbReference type="Proteomes" id="UP000182719">
    <property type="component" value="Unassembled WGS sequence"/>
</dbReference>
<dbReference type="RefSeq" id="WP_075005517.1">
    <property type="nucleotide sequence ID" value="NZ_FOAP01000002.1"/>
</dbReference>
<proteinExistence type="predicted"/>
<dbReference type="InterPro" id="IPR008869">
    <property type="entry name" value="MlaC/ttg2D"/>
</dbReference>
<reference evidence="3" key="1">
    <citation type="submission" date="2016-10" db="EMBL/GenBank/DDBJ databases">
        <authorList>
            <person name="Varghese N."/>
            <person name="Submissions S."/>
        </authorList>
    </citation>
    <scope>NUCLEOTIDE SEQUENCE [LARGE SCALE GENOMIC DNA]</scope>
    <source>
        <strain evidence="3">DSM 17044</strain>
    </source>
</reference>
<dbReference type="Gene3D" id="3.10.450.710">
    <property type="entry name" value="Tgt2/MlaC"/>
    <property type="match status" value="1"/>
</dbReference>
<dbReference type="PANTHER" id="PTHR36573:SF1">
    <property type="entry name" value="INTERMEMBRANE PHOSPHOLIPID TRANSPORT SYSTEM BINDING PROTEIN MLAC"/>
    <property type="match status" value="1"/>
</dbReference>
<evidence type="ECO:0000313" key="3">
    <source>
        <dbReference type="Proteomes" id="UP000182719"/>
    </source>
</evidence>